<dbReference type="AlphaFoldDB" id="A3IJM0"/>
<sequence length="43" mass="4457">MDTSFVARSVDRVDLAAVTSANILSFSTVSPSAANRTDPGVTE</sequence>
<organism evidence="1 2">
    <name type="scientific">Crocosphaera chwakensis CCY0110</name>
    <dbReference type="NCBI Taxonomy" id="391612"/>
    <lineage>
        <taxon>Bacteria</taxon>
        <taxon>Bacillati</taxon>
        <taxon>Cyanobacteriota</taxon>
        <taxon>Cyanophyceae</taxon>
        <taxon>Oscillatoriophycideae</taxon>
        <taxon>Chroococcales</taxon>
        <taxon>Aphanothecaceae</taxon>
        <taxon>Crocosphaera</taxon>
        <taxon>Crocosphaera chwakensis</taxon>
    </lineage>
</organism>
<protein>
    <submittedName>
        <fullName evidence="1">Uncharacterized protein</fullName>
    </submittedName>
</protein>
<name>A3IJM0_9CHRO</name>
<keyword evidence="2" id="KW-1185">Reference proteome</keyword>
<gene>
    <name evidence="1" type="ORF">CY0110_19442</name>
</gene>
<evidence type="ECO:0000313" key="2">
    <source>
        <dbReference type="Proteomes" id="UP000003781"/>
    </source>
</evidence>
<proteinExistence type="predicted"/>
<accession>A3IJM0</accession>
<comment type="caution">
    <text evidence="1">The sequence shown here is derived from an EMBL/GenBank/DDBJ whole genome shotgun (WGS) entry which is preliminary data.</text>
</comment>
<dbReference type="EMBL" id="AAXW01000002">
    <property type="protein sequence ID" value="EAZ94002.1"/>
    <property type="molecule type" value="Genomic_DNA"/>
</dbReference>
<reference evidence="1 2" key="1">
    <citation type="submission" date="2007-03" db="EMBL/GenBank/DDBJ databases">
        <authorList>
            <person name="Stal L."/>
            <person name="Ferriera S."/>
            <person name="Johnson J."/>
            <person name="Kravitz S."/>
            <person name="Beeson K."/>
            <person name="Sutton G."/>
            <person name="Rogers Y.-H."/>
            <person name="Friedman R."/>
            <person name="Frazier M."/>
            <person name="Venter J.C."/>
        </authorList>
    </citation>
    <scope>NUCLEOTIDE SEQUENCE [LARGE SCALE GENOMIC DNA]</scope>
    <source>
        <strain evidence="1 2">CCY0110</strain>
    </source>
</reference>
<evidence type="ECO:0000313" key="1">
    <source>
        <dbReference type="EMBL" id="EAZ94002.1"/>
    </source>
</evidence>
<dbReference type="Proteomes" id="UP000003781">
    <property type="component" value="Unassembled WGS sequence"/>
</dbReference>